<name>A0A6J6YRH2_9ZZZZ</name>
<dbReference type="InterPro" id="IPR029056">
    <property type="entry name" value="Ribokinase-like"/>
</dbReference>
<sequence length="341" mass="35743">MGYSQPLASEVVSSPDRVPALYDVVGIGNALVDVIAHADDSFIGLESLVKGSMTLIESDRAASLYKALGSAVEMSGGSAANTMCGVASFGGRAAYIGKVSNDDLGQVFGHDLRAVGVAFRPGAPAGDMPTGSCIIVVTPDAQRTMNTHLGVSSLLCPPDIDLDTVAAGAVLYMEGYLFDRPEAKEAFRHASQTAHQHGRMVSLTLSDSFCVDRHRDDFRALVSDEVDILFGNEDELLSLYEVSSFDDAVAAVRADCAMAAITRGAVGSVIITHEEILVIDAEPVDQVLDTTGAGDLFASGFLYGLTKGLPLVECGRLGSIAAAEVISHVGPRPLVELRNLL</sequence>
<dbReference type="PANTHER" id="PTHR43320:SF3">
    <property type="entry name" value="CARBOHYDRATE KINASE PFKB DOMAIN-CONTAINING PROTEIN"/>
    <property type="match status" value="1"/>
</dbReference>
<dbReference type="InterPro" id="IPR011611">
    <property type="entry name" value="PfkB_dom"/>
</dbReference>
<dbReference type="PANTHER" id="PTHR43320">
    <property type="entry name" value="SUGAR KINASE"/>
    <property type="match status" value="1"/>
</dbReference>
<accession>A0A6J6YRH2</accession>
<comment type="similarity">
    <text evidence="1">Belongs to the carbohydrate kinase PfkB family.</text>
</comment>
<feature type="domain" description="Carbohydrate kinase PfkB" evidence="4">
    <location>
        <begin position="72"/>
        <end position="332"/>
    </location>
</feature>
<evidence type="ECO:0000313" key="5">
    <source>
        <dbReference type="EMBL" id="CAB4807867.1"/>
    </source>
</evidence>
<dbReference type="PROSITE" id="PS00584">
    <property type="entry name" value="PFKB_KINASES_2"/>
    <property type="match status" value="1"/>
</dbReference>
<organism evidence="5">
    <name type="scientific">freshwater metagenome</name>
    <dbReference type="NCBI Taxonomy" id="449393"/>
    <lineage>
        <taxon>unclassified sequences</taxon>
        <taxon>metagenomes</taxon>
        <taxon>ecological metagenomes</taxon>
    </lineage>
</organism>
<evidence type="ECO:0000259" key="4">
    <source>
        <dbReference type="Pfam" id="PF00294"/>
    </source>
</evidence>
<protein>
    <submittedName>
        <fullName evidence="5">Unannotated protein</fullName>
    </submittedName>
</protein>
<dbReference type="Gene3D" id="3.40.1190.20">
    <property type="match status" value="1"/>
</dbReference>
<dbReference type="CDD" id="cd01168">
    <property type="entry name" value="adenosine_kinase"/>
    <property type="match status" value="1"/>
</dbReference>
<dbReference type="Pfam" id="PF00294">
    <property type="entry name" value="PfkB"/>
    <property type="match status" value="1"/>
</dbReference>
<dbReference type="InterPro" id="IPR052700">
    <property type="entry name" value="Carb_kinase_PfkB-like"/>
</dbReference>
<reference evidence="5" key="1">
    <citation type="submission" date="2020-05" db="EMBL/GenBank/DDBJ databases">
        <authorList>
            <person name="Chiriac C."/>
            <person name="Salcher M."/>
            <person name="Ghai R."/>
            <person name="Kavagutti S V."/>
        </authorList>
    </citation>
    <scope>NUCLEOTIDE SEQUENCE</scope>
</reference>
<keyword evidence="3" id="KW-0418">Kinase</keyword>
<dbReference type="GO" id="GO:0016301">
    <property type="term" value="F:kinase activity"/>
    <property type="evidence" value="ECO:0007669"/>
    <property type="project" value="UniProtKB-KW"/>
</dbReference>
<keyword evidence="2" id="KW-0808">Transferase</keyword>
<proteinExistence type="inferred from homology"/>
<dbReference type="Gene3D" id="3.30.1110.10">
    <property type="match status" value="1"/>
</dbReference>
<evidence type="ECO:0000256" key="2">
    <source>
        <dbReference type="ARBA" id="ARBA00022679"/>
    </source>
</evidence>
<evidence type="ECO:0000256" key="1">
    <source>
        <dbReference type="ARBA" id="ARBA00010688"/>
    </source>
</evidence>
<dbReference type="EMBL" id="CAFAAI010000255">
    <property type="protein sequence ID" value="CAB4807867.1"/>
    <property type="molecule type" value="Genomic_DNA"/>
</dbReference>
<evidence type="ECO:0000256" key="3">
    <source>
        <dbReference type="ARBA" id="ARBA00022777"/>
    </source>
</evidence>
<dbReference type="InterPro" id="IPR002173">
    <property type="entry name" value="Carboh/pur_kinase_PfkB_CS"/>
</dbReference>
<dbReference type="SUPFAM" id="SSF53613">
    <property type="entry name" value="Ribokinase-like"/>
    <property type="match status" value="1"/>
</dbReference>
<gene>
    <name evidence="5" type="ORF">UFOPK2992_01380</name>
</gene>
<dbReference type="AlphaFoldDB" id="A0A6J6YRH2"/>